<evidence type="ECO:0000256" key="5">
    <source>
        <dbReference type="RuleBase" id="RU003682"/>
    </source>
</evidence>
<keyword evidence="3 5" id="KW-0560">Oxidoreductase</keyword>
<gene>
    <name evidence="7" type="ORF">ASPACDRAFT_33958</name>
</gene>
<organism evidence="7 8">
    <name type="scientific">Aspergillus aculeatus (strain ATCC 16872 / CBS 172.66 / WB 5094)</name>
    <dbReference type="NCBI Taxonomy" id="690307"/>
    <lineage>
        <taxon>Eukaryota</taxon>
        <taxon>Fungi</taxon>
        <taxon>Dikarya</taxon>
        <taxon>Ascomycota</taxon>
        <taxon>Pezizomycotina</taxon>
        <taxon>Eurotiomycetes</taxon>
        <taxon>Eurotiomycetidae</taxon>
        <taxon>Eurotiales</taxon>
        <taxon>Aspergillaceae</taxon>
        <taxon>Aspergillus</taxon>
        <taxon>Aspergillus subgen. Circumdati</taxon>
    </lineage>
</organism>
<keyword evidence="8" id="KW-1185">Reference proteome</keyword>
<dbReference type="Pfam" id="PF03171">
    <property type="entry name" value="2OG-FeII_Oxy"/>
    <property type="match status" value="1"/>
</dbReference>
<evidence type="ECO:0000259" key="6">
    <source>
        <dbReference type="PROSITE" id="PS51471"/>
    </source>
</evidence>
<proteinExistence type="inferred from homology"/>
<sequence length="371" mass="41540">MTQEALQNGSHYVEPADVPLVDFRALTSPDTNRRRVAVALLDAAFREWGFVQLHNHGIGADKLHEAFQWAERFFMQPTATKELIAHPPSGDVDTNRGWARVGLGYTVHMEFDADKAAAIRQQNPDCKETLELGNPFDATLPPNPWLPEGTLPGFRGFLEGWWTDCAILAHDLYRCLGEALRIIMDQNDHDDYFNRIHSANDCHMTWNYYPAMSARALNVDGAKRLNAHTDFGSLTLVFQDAVGGLEVHDGHQFRPIMPVPGALIVNVGDMLEQLSNGRWRSSLHRVVAPAPLMLPPIQGVPGDDSHGLETKEEKMVVDRYSLVFFGVPNPNEVIAIAPGCETPGKWKPNMCGNWGTLTARQWIRKRLAMEF</sequence>
<feature type="domain" description="Fe2OG dioxygenase" evidence="6">
    <location>
        <begin position="198"/>
        <end position="328"/>
    </location>
</feature>
<dbReference type="Gene3D" id="2.60.120.330">
    <property type="entry name" value="B-lactam Antibiotic, Isopenicillin N Synthase, Chain"/>
    <property type="match status" value="1"/>
</dbReference>
<name>A0A1L9WLK4_ASPA1</name>
<dbReference type="PANTHER" id="PTHR10209:SF881">
    <property type="entry name" value="FI07970P-RELATED"/>
    <property type="match status" value="1"/>
</dbReference>
<dbReference type="GO" id="GO:0044283">
    <property type="term" value="P:small molecule biosynthetic process"/>
    <property type="evidence" value="ECO:0007669"/>
    <property type="project" value="UniProtKB-ARBA"/>
</dbReference>
<dbReference type="VEuPathDB" id="FungiDB:ASPACDRAFT_33958"/>
<dbReference type="OrthoDB" id="288590at2759"/>
<evidence type="ECO:0000256" key="2">
    <source>
        <dbReference type="ARBA" id="ARBA00022723"/>
    </source>
</evidence>
<evidence type="ECO:0000313" key="7">
    <source>
        <dbReference type="EMBL" id="OJJ97034.1"/>
    </source>
</evidence>
<dbReference type="STRING" id="690307.A0A1L9WLK4"/>
<keyword evidence="2 5" id="KW-0479">Metal-binding</keyword>
<evidence type="ECO:0000313" key="8">
    <source>
        <dbReference type="Proteomes" id="UP000184546"/>
    </source>
</evidence>
<keyword evidence="4 5" id="KW-0408">Iron</keyword>
<dbReference type="InterPro" id="IPR005123">
    <property type="entry name" value="Oxoglu/Fe-dep_dioxygenase_dom"/>
</dbReference>
<reference evidence="8" key="1">
    <citation type="journal article" date="2017" name="Genome Biol.">
        <title>Comparative genomics reveals high biological diversity and specific adaptations in the industrially and medically important fungal genus Aspergillus.</title>
        <authorList>
            <person name="de Vries R.P."/>
            <person name="Riley R."/>
            <person name="Wiebenga A."/>
            <person name="Aguilar-Osorio G."/>
            <person name="Amillis S."/>
            <person name="Uchima C.A."/>
            <person name="Anderluh G."/>
            <person name="Asadollahi M."/>
            <person name="Askin M."/>
            <person name="Barry K."/>
            <person name="Battaglia E."/>
            <person name="Bayram O."/>
            <person name="Benocci T."/>
            <person name="Braus-Stromeyer S.A."/>
            <person name="Caldana C."/>
            <person name="Canovas D."/>
            <person name="Cerqueira G.C."/>
            <person name="Chen F."/>
            <person name="Chen W."/>
            <person name="Choi C."/>
            <person name="Clum A."/>
            <person name="Dos Santos R.A."/>
            <person name="Damasio A.R."/>
            <person name="Diallinas G."/>
            <person name="Emri T."/>
            <person name="Fekete E."/>
            <person name="Flipphi M."/>
            <person name="Freyberg S."/>
            <person name="Gallo A."/>
            <person name="Gournas C."/>
            <person name="Habgood R."/>
            <person name="Hainaut M."/>
            <person name="Harispe M.L."/>
            <person name="Henrissat B."/>
            <person name="Hilden K.S."/>
            <person name="Hope R."/>
            <person name="Hossain A."/>
            <person name="Karabika E."/>
            <person name="Karaffa L."/>
            <person name="Karanyi Z."/>
            <person name="Krasevec N."/>
            <person name="Kuo A."/>
            <person name="Kusch H."/>
            <person name="LaButti K."/>
            <person name="Lagendijk E.L."/>
            <person name="Lapidus A."/>
            <person name="Levasseur A."/>
            <person name="Lindquist E."/>
            <person name="Lipzen A."/>
            <person name="Logrieco A.F."/>
            <person name="MacCabe A."/>
            <person name="Maekelae M.R."/>
            <person name="Malavazi I."/>
            <person name="Melin P."/>
            <person name="Meyer V."/>
            <person name="Mielnichuk N."/>
            <person name="Miskei M."/>
            <person name="Molnar A.P."/>
            <person name="Mule G."/>
            <person name="Ngan C.Y."/>
            <person name="Orejas M."/>
            <person name="Orosz E."/>
            <person name="Ouedraogo J.P."/>
            <person name="Overkamp K.M."/>
            <person name="Park H.-S."/>
            <person name="Perrone G."/>
            <person name="Piumi F."/>
            <person name="Punt P.J."/>
            <person name="Ram A.F."/>
            <person name="Ramon A."/>
            <person name="Rauscher S."/>
            <person name="Record E."/>
            <person name="Riano-Pachon D.M."/>
            <person name="Robert V."/>
            <person name="Roehrig J."/>
            <person name="Ruller R."/>
            <person name="Salamov A."/>
            <person name="Salih N.S."/>
            <person name="Samson R.A."/>
            <person name="Sandor E."/>
            <person name="Sanguinetti M."/>
            <person name="Schuetze T."/>
            <person name="Sepcic K."/>
            <person name="Shelest E."/>
            <person name="Sherlock G."/>
            <person name="Sophianopoulou V."/>
            <person name="Squina F.M."/>
            <person name="Sun H."/>
            <person name="Susca A."/>
            <person name="Todd R.B."/>
            <person name="Tsang A."/>
            <person name="Unkles S.E."/>
            <person name="van de Wiele N."/>
            <person name="van Rossen-Uffink D."/>
            <person name="Oliveira J.V."/>
            <person name="Vesth T.C."/>
            <person name="Visser J."/>
            <person name="Yu J.-H."/>
            <person name="Zhou M."/>
            <person name="Andersen M.R."/>
            <person name="Archer D.B."/>
            <person name="Baker S.E."/>
            <person name="Benoit I."/>
            <person name="Brakhage A.A."/>
            <person name="Braus G.H."/>
            <person name="Fischer R."/>
            <person name="Frisvad J.C."/>
            <person name="Goldman G.H."/>
            <person name="Houbraken J."/>
            <person name="Oakley B."/>
            <person name="Pocsi I."/>
            <person name="Scazzocchio C."/>
            <person name="Seiboth B."/>
            <person name="vanKuyk P.A."/>
            <person name="Wortman J."/>
            <person name="Dyer P.S."/>
            <person name="Grigoriev I.V."/>
        </authorList>
    </citation>
    <scope>NUCLEOTIDE SEQUENCE [LARGE SCALE GENOMIC DNA]</scope>
    <source>
        <strain evidence="8">ATCC 16872 / CBS 172.66 / WB 5094</strain>
    </source>
</reference>
<dbReference type="RefSeq" id="XP_020053374.1">
    <property type="nucleotide sequence ID" value="XM_020200004.1"/>
</dbReference>
<dbReference type="PRINTS" id="PR00682">
    <property type="entry name" value="IPNSYNTHASE"/>
</dbReference>
<protein>
    <recommendedName>
        <fullName evidence="6">Fe2OG dioxygenase domain-containing protein</fullName>
    </recommendedName>
</protein>
<dbReference type="PANTHER" id="PTHR10209">
    <property type="entry name" value="OXIDOREDUCTASE, 2OG-FE II OXYGENASE FAMILY PROTEIN"/>
    <property type="match status" value="1"/>
</dbReference>
<dbReference type="Proteomes" id="UP000184546">
    <property type="component" value="Unassembled WGS sequence"/>
</dbReference>
<comment type="similarity">
    <text evidence="1 5">Belongs to the iron/ascorbate-dependent oxidoreductase family.</text>
</comment>
<dbReference type="InterPro" id="IPR044861">
    <property type="entry name" value="IPNS-like_FE2OG_OXY"/>
</dbReference>
<evidence type="ECO:0000256" key="3">
    <source>
        <dbReference type="ARBA" id="ARBA00023002"/>
    </source>
</evidence>
<dbReference type="PROSITE" id="PS51471">
    <property type="entry name" value="FE2OG_OXY"/>
    <property type="match status" value="1"/>
</dbReference>
<dbReference type="InterPro" id="IPR027443">
    <property type="entry name" value="IPNS-like_sf"/>
</dbReference>
<dbReference type="GeneID" id="30973818"/>
<dbReference type="Pfam" id="PF14226">
    <property type="entry name" value="DIOX_N"/>
    <property type="match status" value="1"/>
</dbReference>
<accession>A0A1L9WLK4</accession>
<dbReference type="GO" id="GO:0016491">
    <property type="term" value="F:oxidoreductase activity"/>
    <property type="evidence" value="ECO:0007669"/>
    <property type="project" value="UniProtKB-KW"/>
</dbReference>
<evidence type="ECO:0000256" key="4">
    <source>
        <dbReference type="ARBA" id="ARBA00023004"/>
    </source>
</evidence>
<dbReference type="SUPFAM" id="SSF51197">
    <property type="entry name" value="Clavaminate synthase-like"/>
    <property type="match status" value="1"/>
</dbReference>
<dbReference type="InterPro" id="IPR026992">
    <property type="entry name" value="DIOX_N"/>
</dbReference>
<dbReference type="EMBL" id="KV878984">
    <property type="protein sequence ID" value="OJJ97034.1"/>
    <property type="molecule type" value="Genomic_DNA"/>
</dbReference>
<dbReference type="OMA" id="YVEPANI"/>
<evidence type="ECO:0000256" key="1">
    <source>
        <dbReference type="ARBA" id="ARBA00008056"/>
    </source>
</evidence>
<dbReference type="GO" id="GO:0046872">
    <property type="term" value="F:metal ion binding"/>
    <property type="evidence" value="ECO:0007669"/>
    <property type="project" value="UniProtKB-KW"/>
</dbReference>
<dbReference type="AlphaFoldDB" id="A0A1L9WLK4"/>